<dbReference type="GO" id="GO:0045259">
    <property type="term" value="C:proton-transporting ATP synthase complex"/>
    <property type="evidence" value="ECO:0007669"/>
    <property type="project" value="UniProtKB-KW"/>
</dbReference>
<evidence type="ECO:0000256" key="13">
    <source>
        <dbReference type="SAM" id="Coils"/>
    </source>
</evidence>
<evidence type="ECO:0000256" key="8">
    <source>
        <dbReference type="ARBA" id="ARBA00023310"/>
    </source>
</evidence>
<feature type="coiled-coil region" evidence="13">
    <location>
        <begin position="5"/>
        <end position="58"/>
    </location>
</feature>
<dbReference type="GO" id="GO:0012505">
    <property type="term" value="C:endomembrane system"/>
    <property type="evidence" value="ECO:0007669"/>
    <property type="project" value="UniProtKB-SubCell"/>
</dbReference>
<dbReference type="EMBL" id="JAPQFC010000008">
    <property type="protein sequence ID" value="MCY6524733.1"/>
    <property type="molecule type" value="Genomic_DNA"/>
</dbReference>
<protein>
    <submittedName>
        <fullName evidence="14">Uncharacterized protein</fullName>
    </submittedName>
</protein>
<dbReference type="SUPFAM" id="SSF81573">
    <property type="entry name" value="F1F0 ATP synthase subunit B, membrane domain"/>
    <property type="match status" value="1"/>
</dbReference>
<proteinExistence type="inferred from homology"/>
<keyword evidence="2 12" id="KW-0138">CF(0)</keyword>
<keyword evidence="13" id="KW-0175">Coiled coil</keyword>
<comment type="function">
    <text evidence="9">F(1)F(0) ATP synthase produces ATP from ADP in the presence of a proton or sodium gradient. F-type ATPases consist of two structural domains, F(1) containing the extramembraneous catalytic core and F(0) containing the membrane proton channel, linked together by a central stalk and a peripheral stalk. During catalysis, ATP synthesis in the catalytic domain of F(1) is coupled via a rotary mechanism of the central stalk subunits to proton translocation.</text>
</comment>
<reference evidence="14" key="1">
    <citation type="journal article" date="2021" name="Vet Sci">
        <title>O-Serogroups and Pathovirotypes of Escherichia coli Isolated from Post-Weaning Piglets Showing Diarrhoea and/or Oedema in South Korea.</title>
        <authorList>
            <person name="Byun J.W."/>
            <person name="Moon B.Y."/>
            <person name="Do K.H."/>
            <person name="Lee K."/>
            <person name="Lee H.Y."/>
            <person name="Kim W.I."/>
            <person name="So B."/>
            <person name="Lee W.K."/>
        </authorList>
    </citation>
    <scope>NUCLEOTIDE SEQUENCE</scope>
    <source>
        <strain evidence="14">84/14</strain>
    </source>
</reference>
<evidence type="ECO:0000256" key="5">
    <source>
        <dbReference type="ARBA" id="ARBA00022989"/>
    </source>
</evidence>
<reference evidence="14" key="2">
    <citation type="submission" date="2022-12" db="EMBL/GenBank/DDBJ databases">
        <authorList>
            <person name="Kardos G."/>
            <person name="Sarkozi R."/>
            <person name="Laczko L."/>
            <person name="Marton S."/>
            <person name="Makrai L."/>
            <person name="Banyai K."/>
            <person name="Fodor L."/>
        </authorList>
    </citation>
    <scope>NUCLEOTIDE SEQUENCE</scope>
    <source>
        <strain evidence="14">84/14</strain>
    </source>
</reference>
<keyword evidence="7" id="KW-0472">Membrane</keyword>
<comment type="subcellular location">
    <subcellularLocation>
        <location evidence="11">Endomembrane system</location>
        <topology evidence="11">Single-pass membrane protein</topology>
    </subcellularLocation>
</comment>
<evidence type="ECO:0000256" key="6">
    <source>
        <dbReference type="ARBA" id="ARBA00023065"/>
    </source>
</evidence>
<evidence type="ECO:0000256" key="1">
    <source>
        <dbReference type="ARBA" id="ARBA00022448"/>
    </source>
</evidence>
<evidence type="ECO:0000256" key="11">
    <source>
        <dbReference type="ARBA" id="ARBA00037847"/>
    </source>
</evidence>
<organism evidence="14 15">
    <name type="scientific">Actinobacillus pleuropneumoniae</name>
    <name type="common">Haemophilus pleuropneumoniae</name>
    <dbReference type="NCBI Taxonomy" id="715"/>
    <lineage>
        <taxon>Bacteria</taxon>
        <taxon>Pseudomonadati</taxon>
        <taxon>Pseudomonadota</taxon>
        <taxon>Gammaproteobacteria</taxon>
        <taxon>Pasteurellales</taxon>
        <taxon>Pasteurellaceae</taxon>
        <taxon>Actinobacillus</taxon>
    </lineage>
</organism>
<comment type="similarity">
    <text evidence="12">Belongs to the ATPase B chain family.</text>
</comment>
<evidence type="ECO:0000256" key="9">
    <source>
        <dbReference type="ARBA" id="ARBA00025198"/>
    </source>
</evidence>
<evidence type="ECO:0000256" key="10">
    <source>
        <dbReference type="ARBA" id="ARBA00025614"/>
    </source>
</evidence>
<dbReference type="Gene3D" id="1.20.5.620">
    <property type="entry name" value="F1F0 ATP synthase subunit B, membrane domain"/>
    <property type="match status" value="1"/>
</dbReference>
<keyword evidence="3 12" id="KW-0812">Transmembrane</keyword>
<keyword evidence="6 12" id="KW-0406">Ion transport</keyword>
<evidence type="ECO:0000313" key="15">
    <source>
        <dbReference type="Proteomes" id="UP001077788"/>
    </source>
</evidence>
<keyword evidence="5" id="KW-1133">Transmembrane helix</keyword>
<keyword evidence="4 12" id="KW-0375">Hydrogen ion transport</keyword>
<keyword evidence="8" id="KW-0066">ATP synthesis</keyword>
<gene>
    <name evidence="14" type="ORF">OYG11_11025</name>
</gene>
<dbReference type="InterPro" id="IPR028987">
    <property type="entry name" value="ATP_synth_B-like_membr_sf"/>
</dbReference>
<dbReference type="Proteomes" id="UP001077788">
    <property type="component" value="Unassembled WGS sequence"/>
</dbReference>
<dbReference type="CDD" id="cd06503">
    <property type="entry name" value="ATP-synt_Fo_b"/>
    <property type="match status" value="1"/>
</dbReference>
<evidence type="ECO:0000256" key="3">
    <source>
        <dbReference type="ARBA" id="ARBA00022692"/>
    </source>
</evidence>
<keyword evidence="1 12" id="KW-0813">Transport</keyword>
<comment type="caution">
    <text evidence="14">The sequence shown here is derived from an EMBL/GenBank/DDBJ whole genome shotgun (WGS) entry which is preliminary data.</text>
</comment>
<name>A0A9Q4H8E9_ACTPL</name>
<feature type="non-terminal residue" evidence="14">
    <location>
        <position position="1"/>
    </location>
</feature>
<dbReference type="GO" id="GO:0015078">
    <property type="term" value="F:proton transmembrane transporter activity"/>
    <property type="evidence" value="ECO:0007669"/>
    <property type="project" value="InterPro"/>
</dbReference>
<accession>A0A9Q4H8E9</accession>
<sequence length="89" mass="9622">AKAALEKYQAQLASARDEAAQIRDDAKSQGAQIIAEMRANAQEEADRITERANAQIQAERDQAVREVRAEIGGLATTLASRIVGESLQD</sequence>
<dbReference type="Pfam" id="PF00430">
    <property type="entry name" value="ATP-synt_B"/>
    <property type="match status" value="1"/>
</dbReference>
<feature type="non-terminal residue" evidence="14">
    <location>
        <position position="89"/>
    </location>
</feature>
<evidence type="ECO:0000256" key="12">
    <source>
        <dbReference type="RuleBase" id="RU003848"/>
    </source>
</evidence>
<comment type="function">
    <text evidence="10">Component of the F(0) channel, it forms part of the peripheral stalk, linking F(1) to F(0). The b'-subunit is a diverged and duplicated form of b found in plants and photosynthetic bacteria.</text>
</comment>
<evidence type="ECO:0000256" key="2">
    <source>
        <dbReference type="ARBA" id="ARBA00022547"/>
    </source>
</evidence>
<dbReference type="AlphaFoldDB" id="A0A9Q4H8E9"/>
<evidence type="ECO:0000256" key="4">
    <source>
        <dbReference type="ARBA" id="ARBA00022781"/>
    </source>
</evidence>
<dbReference type="GO" id="GO:0015986">
    <property type="term" value="P:proton motive force-driven ATP synthesis"/>
    <property type="evidence" value="ECO:0007669"/>
    <property type="project" value="InterPro"/>
</dbReference>
<evidence type="ECO:0000256" key="7">
    <source>
        <dbReference type="ARBA" id="ARBA00023136"/>
    </source>
</evidence>
<dbReference type="InterPro" id="IPR002146">
    <property type="entry name" value="ATP_synth_b/b'su_bac/chlpt"/>
</dbReference>
<evidence type="ECO:0000313" key="14">
    <source>
        <dbReference type="EMBL" id="MCY6524733.1"/>
    </source>
</evidence>